<dbReference type="EMBL" id="FJ529690">
    <property type="protein sequence ID" value="ACM90961.1"/>
    <property type="molecule type" value="Genomic_DNA"/>
</dbReference>
<dbReference type="AlphaFoldDB" id="C0JZT1"/>
<evidence type="ECO:0000313" key="1">
    <source>
        <dbReference type="EMBL" id="ACM90961.1"/>
    </source>
</evidence>
<protein>
    <submittedName>
        <fullName evidence="1">Uncharacterized protein</fullName>
    </submittedName>
</protein>
<sequence>VHWNATLIMSMNLPVVSPYISAGLDETYLVAQSVEDNTLEGKSVRTTMPRYAAGLRAKFGLGYISGEAAYTHGEMVIGAGAGVRF</sequence>
<proteinExistence type="predicted"/>
<reference evidence="1" key="1">
    <citation type="submission" date="2008-11" db="EMBL/GenBank/DDBJ databases">
        <title>Isolation and characterization of a fructose-1,6-bisphosphatase in Bacteroides sp. from a rumen metagenomic library.</title>
        <authorList>
            <person name="Wang J."/>
            <person name="Liu K."/>
            <person name="Zhao S."/>
            <person name="Bu D."/>
            <person name="Li D."/>
            <person name="Yu P."/>
            <person name="Wei H."/>
            <person name="Zhou L."/>
        </authorList>
    </citation>
    <scope>NUCLEOTIDE SEQUENCE</scope>
</reference>
<name>C0JZT1_9BACT</name>
<feature type="non-terminal residue" evidence="1">
    <location>
        <position position="1"/>
    </location>
</feature>
<accession>C0JZT1</accession>
<organism evidence="1">
    <name type="scientific">uncultured bacterium URE12</name>
    <dbReference type="NCBI Taxonomy" id="581111"/>
    <lineage>
        <taxon>Bacteria</taxon>
        <taxon>environmental samples</taxon>
    </lineage>
</organism>